<protein>
    <submittedName>
        <fullName evidence="8">S8 family serine peptidase</fullName>
    </submittedName>
</protein>
<evidence type="ECO:0000256" key="5">
    <source>
        <dbReference type="PROSITE-ProRule" id="PRU01240"/>
    </source>
</evidence>
<dbReference type="Proteomes" id="UP000538929">
    <property type="component" value="Unassembled WGS sequence"/>
</dbReference>
<dbReference type="InterPro" id="IPR023828">
    <property type="entry name" value="Peptidase_S8_Ser-AS"/>
</dbReference>
<dbReference type="InterPro" id="IPR050131">
    <property type="entry name" value="Peptidase_S8_subtilisin-like"/>
</dbReference>
<dbReference type="PANTHER" id="PTHR43806:SF11">
    <property type="entry name" value="CEREVISIN-RELATED"/>
    <property type="match status" value="1"/>
</dbReference>
<dbReference type="PROSITE" id="PS00138">
    <property type="entry name" value="SUBTILASE_SER"/>
    <property type="match status" value="1"/>
</dbReference>
<dbReference type="InterPro" id="IPR036852">
    <property type="entry name" value="Peptidase_S8/S53_dom_sf"/>
</dbReference>
<dbReference type="InterPro" id="IPR015500">
    <property type="entry name" value="Peptidase_S8_subtilisin-rel"/>
</dbReference>
<feature type="active site" description="Charge relay system" evidence="5">
    <location>
        <position position="497"/>
    </location>
</feature>
<keyword evidence="3 5" id="KW-0378">Hydrolase</keyword>
<gene>
    <name evidence="8" type="ORF">FNQ90_05935</name>
</gene>
<comment type="similarity">
    <text evidence="1 5">Belongs to the peptidase S8 family.</text>
</comment>
<name>A0A7W3TBY9_9ACTN</name>
<keyword evidence="2 5" id="KW-0645">Protease</keyword>
<dbReference type="Gene3D" id="3.40.50.200">
    <property type="entry name" value="Peptidase S8/S53 domain"/>
    <property type="match status" value="1"/>
</dbReference>
<evidence type="ECO:0000256" key="1">
    <source>
        <dbReference type="ARBA" id="ARBA00011073"/>
    </source>
</evidence>
<reference evidence="9" key="1">
    <citation type="submission" date="2019-10" db="EMBL/GenBank/DDBJ databases">
        <title>Streptomyces sp. nov., a novel actinobacterium isolated from alkaline environment.</title>
        <authorList>
            <person name="Golinska P."/>
        </authorList>
    </citation>
    <scope>NUCLEOTIDE SEQUENCE [LARGE SCALE GENOMIC DNA]</scope>
    <source>
        <strain evidence="9">DSM 42118</strain>
    </source>
</reference>
<dbReference type="InterPro" id="IPR000209">
    <property type="entry name" value="Peptidase_S8/S53_dom"/>
</dbReference>
<dbReference type="GO" id="GO:0006508">
    <property type="term" value="P:proteolysis"/>
    <property type="evidence" value="ECO:0007669"/>
    <property type="project" value="UniProtKB-KW"/>
</dbReference>
<feature type="region of interest" description="Disordered" evidence="6">
    <location>
        <begin position="1"/>
        <end position="92"/>
    </location>
</feature>
<feature type="active site" description="Charge relay system" evidence="5">
    <location>
        <position position="311"/>
    </location>
</feature>
<dbReference type="GO" id="GO:0004252">
    <property type="term" value="F:serine-type endopeptidase activity"/>
    <property type="evidence" value="ECO:0007669"/>
    <property type="project" value="UniProtKB-UniRule"/>
</dbReference>
<evidence type="ECO:0000256" key="3">
    <source>
        <dbReference type="ARBA" id="ARBA00022801"/>
    </source>
</evidence>
<keyword evidence="4 5" id="KW-0720">Serine protease</keyword>
<evidence type="ECO:0000259" key="7">
    <source>
        <dbReference type="Pfam" id="PF00082"/>
    </source>
</evidence>
<sequence length="560" mass="58071">MAREIHSLPDASSLPFSPVPPPFDRGEPAGGTPGSAGSFITPEGEERPSNEWIGSPNGAPAARIGQEPGRASPRGPSRPGRGPMPRSEETITMARTRVLVEVTADDHREGFAAFAEAASSPDSARRQLDRALGAVAGLGVEPSESAGPIPLFGGPPGAADPAVPRSLRAFAGPETAADLAATSLVVPAEVEESRLEELRGRDGVLGVWPNSPQHLLRGAEPDLLRGTEGRIPAPARAPSAVDCRPFREAVEIEAIREALGVGALWEAGFRGEDVIVGIIDEGIDGDTYPVAGGFAPEGGSRQPGTAPVTSHGSMCAADVLVAAPDARLYDYPFLGVPDSGGALAMFQAVLDRRRRDGTPHLTTNSYGFVGVPDRRTNPRHEIHDIDHPLHRKVREVVASGVACFFAAGNCGEQCASGACHPSGTGPGRSIHASNSLAEVITVAAVNSRCERVGYSSQGPGMFEREKPDLAAFTHFFANFGPDRPGGTDEAPYDSGTSAAAPLAAGAAALLLCAAPDLSPDDLRRILLSGAKPAGEAEWDPGYGRGVLDVAASYAAMTEED</sequence>
<feature type="active site" description="Charge relay system" evidence="5">
    <location>
        <position position="280"/>
    </location>
</feature>
<keyword evidence="9" id="KW-1185">Reference proteome</keyword>
<evidence type="ECO:0000256" key="6">
    <source>
        <dbReference type="SAM" id="MobiDB-lite"/>
    </source>
</evidence>
<dbReference type="Pfam" id="PF00082">
    <property type="entry name" value="Peptidase_S8"/>
    <property type="match status" value="1"/>
</dbReference>
<dbReference type="PROSITE" id="PS51892">
    <property type="entry name" value="SUBTILASE"/>
    <property type="match status" value="1"/>
</dbReference>
<evidence type="ECO:0000256" key="2">
    <source>
        <dbReference type="ARBA" id="ARBA00022670"/>
    </source>
</evidence>
<comment type="caution">
    <text evidence="8">The sequence shown here is derived from an EMBL/GenBank/DDBJ whole genome shotgun (WGS) entry which is preliminary data.</text>
</comment>
<dbReference type="EMBL" id="VKHT01000104">
    <property type="protein sequence ID" value="MBB0243660.1"/>
    <property type="molecule type" value="Genomic_DNA"/>
</dbReference>
<evidence type="ECO:0000256" key="4">
    <source>
        <dbReference type="ARBA" id="ARBA00022825"/>
    </source>
</evidence>
<feature type="compositionally biased region" description="Low complexity" evidence="6">
    <location>
        <begin position="68"/>
        <end position="85"/>
    </location>
</feature>
<feature type="domain" description="Peptidase S8/S53" evidence="7">
    <location>
        <begin position="271"/>
        <end position="545"/>
    </location>
</feature>
<organism evidence="8 9">
    <name type="scientific">Streptomyces alkaliphilus</name>
    <dbReference type="NCBI Taxonomy" id="1472722"/>
    <lineage>
        <taxon>Bacteria</taxon>
        <taxon>Bacillati</taxon>
        <taxon>Actinomycetota</taxon>
        <taxon>Actinomycetes</taxon>
        <taxon>Kitasatosporales</taxon>
        <taxon>Streptomycetaceae</taxon>
        <taxon>Streptomyces</taxon>
    </lineage>
</organism>
<proteinExistence type="inferred from homology"/>
<dbReference type="SUPFAM" id="SSF52743">
    <property type="entry name" value="Subtilisin-like"/>
    <property type="match status" value="1"/>
</dbReference>
<evidence type="ECO:0000313" key="9">
    <source>
        <dbReference type="Proteomes" id="UP000538929"/>
    </source>
</evidence>
<evidence type="ECO:0000313" key="8">
    <source>
        <dbReference type="EMBL" id="MBB0243660.1"/>
    </source>
</evidence>
<dbReference type="PRINTS" id="PR00723">
    <property type="entry name" value="SUBTILISIN"/>
</dbReference>
<dbReference type="PANTHER" id="PTHR43806">
    <property type="entry name" value="PEPTIDASE S8"/>
    <property type="match status" value="1"/>
</dbReference>
<accession>A0A7W3TBY9</accession>
<dbReference type="AlphaFoldDB" id="A0A7W3TBY9"/>